<dbReference type="Proteomes" id="UP000077552">
    <property type="component" value="Unassembled WGS sequence"/>
</dbReference>
<dbReference type="OrthoDB" id="1149272at2"/>
<dbReference type="RefSeq" id="WP_068762086.1">
    <property type="nucleotide sequence ID" value="NZ_LXIE01000023.1"/>
</dbReference>
<evidence type="ECO:0000313" key="1">
    <source>
        <dbReference type="EMBL" id="OAD90997.1"/>
    </source>
</evidence>
<evidence type="ECO:0008006" key="3">
    <source>
        <dbReference type="Google" id="ProtNLM"/>
    </source>
</evidence>
<proteinExistence type="predicted"/>
<protein>
    <recommendedName>
        <fullName evidence="3">Glutaminyl-tRNA synthetase</fullName>
    </recommendedName>
</protein>
<gene>
    <name evidence="1" type="ORF">A7A78_04055</name>
</gene>
<reference evidence="1 2" key="1">
    <citation type="submission" date="2016-05" db="EMBL/GenBank/DDBJ databases">
        <title>Genome sequencing of Vitellibacter soesokkakensis RSSK-12.</title>
        <authorList>
            <person name="Thevarajoo S."/>
            <person name="Selvaratnam C."/>
            <person name="Goh K.M."/>
            <person name="Chan K.-G."/>
            <person name="Chong C.S."/>
        </authorList>
    </citation>
    <scope>NUCLEOTIDE SEQUENCE [LARGE SCALE GENOMIC DNA]</scope>
    <source>
        <strain evidence="1 2">RSSK-12</strain>
    </source>
</reference>
<sequence>MKRYTTFDEIDRDLKYLRLKSQIDLEEVKLGLNESKQTISETFSPINMIAGTVGAIIKKAFVLKVVDKLIGIKPVKKKDYEDDEHL</sequence>
<name>A0A1A9LD60_9FLAO</name>
<comment type="caution">
    <text evidence="1">The sequence shown here is derived from an EMBL/GenBank/DDBJ whole genome shotgun (WGS) entry which is preliminary data.</text>
</comment>
<dbReference type="EMBL" id="LXIE01000023">
    <property type="protein sequence ID" value="OAD90997.1"/>
    <property type="molecule type" value="Genomic_DNA"/>
</dbReference>
<keyword evidence="2" id="KW-1185">Reference proteome</keyword>
<dbReference type="STRING" id="1385699.A7A78_04055"/>
<accession>A0A1A9LD60</accession>
<evidence type="ECO:0000313" key="2">
    <source>
        <dbReference type="Proteomes" id="UP000077552"/>
    </source>
</evidence>
<dbReference type="AlphaFoldDB" id="A0A1A9LD60"/>
<organism evidence="1 2">
    <name type="scientific">Aequorivita soesokkakensis</name>
    <dbReference type="NCBI Taxonomy" id="1385699"/>
    <lineage>
        <taxon>Bacteria</taxon>
        <taxon>Pseudomonadati</taxon>
        <taxon>Bacteroidota</taxon>
        <taxon>Flavobacteriia</taxon>
        <taxon>Flavobacteriales</taxon>
        <taxon>Flavobacteriaceae</taxon>
        <taxon>Aequorivita</taxon>
    </lineage>
</organism>